<dbReference type="InterPro" id="IPR050397">
    <property type="entry name" value="Env_Response_Regulators"/>
</dbReference>
<keyword evidence="4" id="KW-1133">Transmembrane helix</keyword>
<reference evidence="6 7" key="1">
    <citation type="submission" date="2024-10" db="EMBL/GenBank/DDBJ databases">
        <title>The Natural Products Discovery Center: Release of the First 8490 Sequenced Strains for Exploring Actinobacteria Biosynthetic Diversity.</title>
        <authorList>
            <person name="Kalkreuter E."/>
            <person name="Kautsar S.A."/>
            <person name="Yang D."/>
            <person name="Bader C.D."/>
            <person name="Teijaro C.N."/>
            <person name="Fluegel L."/>
            <person name="Davis C.M."/>
            <person name="Simpson J.R."/>
            <person name="Lauterbach L."/>
            <person name="Steele A.D."/>
            <person name="Gui C."/>
            <person name="Meng S."/>
            <person name="Li G."/>
            <person name="Viehrig K."/>
            <person name="Ye F."/>
            <person name="Su P."/>
            <person name="Kiefer A.F."/>
            <person name="Nichols A."/>
            <person name="Cepeda A.J."/>
            <person name="Yan W."/>
            <person name="Fan B."/>
            <person name="Jiang Y."/>
            <person name="Adhikari A."/>
            <person name="Zheng C.-J."/>
            <person name="Schuster L."/>
            <person name="Cowan T.M."/>
            <person name="Smanski M.J."/>
            <person name="Chevrette M.G."/>
            <person name="De Carvalho L.P.S."/>
            <person name="Shen B."/>
        </authorList>
    </citation>
    <scope>NUCLEOTIDE SEQUENCE [LARGE SCALE GENOMIC DNA]</scope>
    <source>
        <strain evidence="6 7">NPDC087045</strain>
    </source>
</reference>
<dbReference type="PANTHER" id="PTHR24567">
    <property type="entry name" value="CRP FAMILY TRANSCRIPTIONAL REGULATORY PROTEIN"/>
    <property type="match status" value="1"/>
</dbReference>
<evidence type="ECO:0000256" key="4">
    <source>
        <dbReference type="SAM" id="Phobius"/>
    </source>
</evidence>
<keyword evidence="4" id="KW-0812">Transmembrane</keyword>
<keyword evidence="7" id="KW-1185">Reference proteome</keyword>
<protein>
    <submittedName>
        <fullName evidence="6">Crp/Fnr family transcriptional regulator</fullName>
    </submittedName>
</protein>
<dbReference type="PANTHER" id="PTHR24567:SF74">
    <property type="entry name" value="HTH-TYPE TRANSCRIPTIONAL REGULATOR ARCR"/>
    <property type="match status" value="1"/>
</dbReference>
<dbReference type="InterPro" id="IPR014710">
    <property type="entry name" value="RmlC-like_jellyroll"/>
</dbReference>
<dbReference type="Proteomes" id="UP001617427">
    <property type="component" value="Unassembled WGS sequence"/>
</dbReference>
<name>A0ABW8EZ34_9BURK</name>
<evidence type="ECO:0000259" key="5">
    <source>
        <dbReference type="Pfam" id="PF13545"/>
    </source>
</evidence>
<dbReference type="InterPro" id="IPR018490">
    <property type="entry name" value="cNMP-bd_dom_sf"/>
</dbReference>
<dbReference type="SUPFAM" id="SSF46785">
    <property type="entry name" value="Winged helix' DNA-binding domain"/>
    <property type="match status" value="1"/>
</dbReference>
<dbReference type="SUPFAM" id="SSF51206">
    <property type="entry name" value="cAMP-binding domain-like"/>
    <property type="match status" value="1"/>
</dbReference>
<keyword evidence="4" id="KW-0472">Membrane</keyword>
<feature type="domain" description="HTH crp-type" evidence="5">
    <location>
        <begin position="146"/>
        <end position="212"/>
    </location>
</feature>
<keyword evidence="3" id="KW-0804">Transcription</keyword>
<evidence type="ECO:0000256" key="2">
    <source>
        <dbReference type="ARBA" id="ARBA00023125"/>
    </source>
</evidence>
<dbReference type="Pfam" id="PF13545">
    <property type="entry name" value="HTH_Crp_2"/>
    <property type="match status" value="1"/>
</dbReference>
<gene>
    <name evidence="6" type="ORF">ACIPEN_09635</name>
</gene>
<dbReference type="InterPro" id="IPR012318">
    <property type="entry name" value="HTH_CRP"/>
</dbReference>
<dbReference type="Gene3D" id="2.60.120.10">
    <property type="entry name" value="Jelly Rolls"/>
    <property type="match status" value="1"/>
</dbReference>
<keyword evidence="1" id="KW-0805">Transcription regulation</keyword>
<evidence type="ECO:0000313" key="7">
    <source>
        <dbReference type="Proteomes" id="UP001617427"/>
    </source>
</evidence>
<accession>A0ABW8EZ34</accession>
<dbReference type="RefSeq" id="WP_402700011.1">
    <property type="nucleotide sequence ID" value="NZ_JBIUZV010000004.1"/>
</dbReference>
<dbReference type="EMBL" id="JBIUZV010000004">
    <property type="protein sequence ID" value="MFJ3046082.1"/>
    <property type="molecule type" value="Genomic_DNA"/>
</dbReference>
<feature type="transmembrane region" description="Helical" evidence="4">
    <location>
        <begin position="123"/>
        <end position="143"/>
    </location>
</feature>
<evidence type="ECO:0000256" key="1">
    <source>
        <dbReference type="ARBA" id="ARBA00023015"/>
    </source>
</evidence>
<sequence length="232" mass="26014">MSFHENHLIERLPRKDRHHLLAMSDFIPLEPSAILSEPGGATHHVYFPTDGFISLVAMIDGSPGVAVGMVGREGMLGVQVVLGINTAPLHSLVQGAGNAWRTEIVLFQHELERSPALRRGMHTYLYVLMAQLVVSAACLRFHVLSQRLARWLLMTQDRVRSDHLHVTHEYIAFMLGVRRVGITTAAAAMQREGLIEYRRGHLMVLDRKGLEAEACSCYASDKQKYANFLVQH</sequence>
<evidence type="ECO:0000313" key="6">
    <source>
        <dbReference type="EMBL" id="MFJ3046082.1"/>
    </source>
</evidence>
<keyword evidence="2" id="KW-0238">DNA-binding</keyword>
<dbReference type="InterPro" id="IPR036390">
    <property type="entry name" value="WH_DNA-bd_sf"/>
</dbReference>
<organism evidence="6 7">
    <name type="scientific">Herbaspirillum chlorophenolicum</name>
    <dbReference type="NCBI Taxonomy" id="211589"/>
    <lineage>
        <taxon>Bacteria</taxon>
        <taxon>Pseudomonadati</taxon>
        <taxon>Pseudomonadota</taxon>
        <taxon>Betaproteobacteria</taxon>
        <taxon>Burkholderiales</taxon>
        <taxon>Oxalobacteraceae</taxon>
        <taxon>Herbaspirillum</taxon>
    </lineage>
</organism>
<proteinExistence type="predicted"/>
<evidence type="ECO:0000256" key="3">
    <source>
        <dbReference type="ARBA" id="ARBA00023163"/>
    </source>
</evidence>
<comment type="caution">
    <text evidence="6">The sequence shown here is derived from an EMBL/GenBank/DDBJ whole genome shotgun (WGS) entry which is preliminary data.</text>
</comment>